<dbReference type="CDD" id="cd04301">
    <property type="entry name" value="NAT_SF"/>
    <property type="match status" value="1"/>
</dbReference>
<keyword evidence="2 4" id="KW-0012">Acyltransferase</keyword>
<dbReference type="EC" id="2.3.-.-" evidence="4"/>
<dbReference type="Proteomes" id="UP001597119">
    <property type="component" value="Unassembled WGS sequence"/>
</dbReference>
<evidence type="ECO:0000259" key="3">
    <source>
        <dbReference type="PROSITE" id="PS51186"/>
    </source>
</evidence>
<gene>
    <name evidence="4" type="ORF">ACFR9U_01865</name>
</gene>
<feature type="domain" description="N-acetyltransferase" evidence="3">
    <location>
        <begin position="3"/>
        <end position="151"/>
    </location>
</feature>
<dbReference type="SUPFAM" id="SSF55729">
    <property type="entry name" value="Acyl-CoA N-acyltransferases (Nat)"/>
    <property type="match status" value="1"/>
</dbReference>
<dbReference type="AlphaFoldDB" id="A0ABD6C6P8"/>
<keyword evidence="1 4" id="KW-0808">Transferase</keyword>
<dbReference type="InterPro" id="IPR050832">
    <property type="entry name" value="Bact_Acetyltransf"/>
</dbReference>
<dbReference type="EMBL" id="JBHUDJ010000001">
    <property type="protein sequence ID" value="MFD1585714.1"/>
    <property type="molecule type" value="Genomic_DNA"/>
</dbReference>
<evidence type="ECO:0000313" key="5">
    <source>
        <dbReference type="Proteomes" id="UP001597119"/>
    </source>
</evidence>
<dbReference type="InterPro" id="IPR000182">
    <property type="entry name" value="GNAT_dom"/>
</dbReference>
<proteinExistence type="predicted"/>
<name>A0ABD6C6P8_9EURY</name>
<dbReference type="Gene3D" id="3.40.630.30">
    <property type="match status" value="1"/>
</dbReference>
<protein>
    <submittedName>
        <fullName evidence="4">GNAT family N-acetyltransferase</fullName>
        <ecNumber evidence="4">2.3.-.-</ecNumber>
    </submittedName>
</protein>
<dbReference type="PANTHER" id="PTHR43877">
    <property type="entry name" value="AMINOALKYLPHOSPHONATE N-ACETYLTRANSFERASE-RELATED-RELATED"/>
    <property type="match status" value="1"/>
</dbReference>
<dbReference type="RefSeq" id="WP_247377257.1">
    <property type="nucleotide sequence ID" value="NZ_JALLGV010000003.1"/>
</dbReference>
<dbReference type="InterPro" id="IPR016181">
    <property type="entry name" value="Acyl_CoA_acyltransferase"/>
</dbReference>
<evidence type="ECO:0000256" key="1">
    <source>
        <dbReference type="ARBA" id="ARBA00022679"/>
    </source>
</evidence>
<reference evidence="4 5" key="1">
    <citation type="journal article" date="2019" name="Int. J. Syst. Evol. Microbiol.">
        <title>The Global Catalogue of Microorganisms (GCM) 10K type strain sequencing project: providing services to taxonomists for standard genome sequencing and annotation.</title>
        <authorList>
            <consortium name="The Broad Institute Genomics Platform"/>
            <consortium name="The Broad Institute Genome Sequencing Center for Infectious Disease"/>
            <person name="Wu L."/>
            <person name="Ma J."/>
        </authorList>
    </citation>
    <scope>NUCLEOTIDE SEQUENCE [LARGE SCALE GENOMIC DNA]</scope>
    <source>
        <strain evidence="4 5">CGMCC 1.12125</strain>
    </source>
</reference>
<dbReference type="Pfam" id="PF00583">
    <property type="entry name" value="Acetyltransf_1"/>
    <property type="match status" value="1"/>
</dbReference>
<dbReference type="GO" id="GO:0016746">
    <property type="term" value="F:acyltransferase activity"/>
    <property type="evidence" value="ECO:0007669"/>
    <property type="project" value="UniProtKB-KW"/>
</dbReference>
<evidence type="ECO:0000256" key="2">
    <source>
        <dbReference type="ARBA" id="ARBA00023315"/>
    </source>
</evidence>
<sequence>MAPTVRQAAADDYEAVAAFTEDTWADRDVGDYIADVFREWVASDGPSQRTLVAEVDGDVVGLCQGVLLSDHEAWAQGMRVDPDFRGEGVAVALTEAVFEWARDRGATVCRNLVFSWNDAGLGQSRAVGFEPATQFRFAHPEPDADAEAPAETSGELSVTDDAAAAWSCWQRSAVTAELRGLMLDPTETWAVSELSRQQLLDVADDERVFAVQGENGTRAAAVRVRDYESTDGETRYAEYGFATWTDVPAAQTVFAAIERDAAALGVDETRVVIPETARHVSDAAYARANVGEAPEFVLEKDLSES</sequence>
<comment type="caution">
    <text evidence="4">The sequence shown here is derived from an EMBL/GenBank/DDBJ whole genome shotgun (WGS) entry which is preliminary data.</text>
</comment>
<organism evidence="4 5">
    <name type="scientific">Halorientalis brevis</name>
    <dbReference type="NCBI Taxonomy" id="1126241"/>
    <lineage>
        <taxon>Archaea</taxon>
        <taxon>Methanobacteriati</taxon>
        <taxon>Methanobacteriota</taxon>
        <taxon>Stenosarchaea group</taxon>
        <taxon>Halobacteria</taxon>
        <taxon>Halobacteriales</taxon>
        <taxon>Haloarculaceae</taxon>
        <taxon>Halorientalis</taxon>
    </lineage>
</organism>
<evidence type="ECO:0000313" key="4">
    <source>
        <dbReference type="EMBL" id="MFD1585714.1"/>
    </source>
</evidence>
<dbReference type="PROSITE" id="PS51186">
    <property type="entry name" value="GNAT"/>
    <property type="match status" value="1"/>
</dbReference>
<accession>A0ABD6C6P8</accession>
<keyword evidence="5" id="KW-1185">Reference proteome</keyword>